<keyword evidence="8" id="KW-0999">Mitochondrion inner membrane</keyword>
<evidence type="ECO:0000256" key="1">
    <source>
        <dbReference type="ARBA" id="ARBA00003257"/>
    </source>
</evidence>
<feature type="domain" description="NADH dehydrogenase subunit 5 C-terminal" evidence="20">
    <location>
        <begin position="393"/>
        <end position="573"/>
    </location>
</feature>
<evidence type="ECO:0000256" key="15">
    <source>
        <dbReference type="ARBA" id="ARBA00023136"/>
    </source>
</evidence>
<dbReference type="Pfam" id="PF06455">
    <property type="entry name" value="NADH5_C"/>
    <property type="match status" value="1"/>
</dbReference>
<dbReference type="GO" id="GO:0003954">
    <property type="term" value="F:NADH dehydrogenase activity"/>
    <property type="evidence" value="ECO:0007669"/>
    <property type="project" value="TreeGrafter"/>
</dbReference>
<comment type="catalytic activity">
    <reaction evidence="17">
        <text>a ubiquinone + NADH + 5 H(+)(in) = a ubiquinol + NAD(+) + 4 H(+)(out)</text>
        <dbReference type="Rhea" id="RHEA:29091"/>
        <dbReference type="Rhea" id="RHEA-COMP:9565"/>
        <dbReference type="Rhea" id="RHEA-COMP:9566"/>
        <dbReference type="ChEBI" id="CHEBI:15378"/>
        <dbReference type="ChEBI" id="CHEBI:16389"/>
        <dbReference type="ChEBI" id="CHEBI:17976"/>
        <dbReference type="ChEBI" id="CHEBI:57540"/>
        <dbReference type="ChEBI" id="CHEBI:57945"/>
        <dbReference type="EC" id="7.1.1.2"/>
    </reaction>
</comment>
<keyword evidence="9" id="KW-1278">Translocase</keyword>
<dbReference type="Pfam" id="PF00361">
    <property type="entry name" value="Proton_antipo_M"/>
    <property type="match status" value="1"/>
</dbReference>
<evidence type="ECO:0000256" key="4">
    <source>
        <dbReference type="ARBA" id="ARBA00021096"/>
    </source>
</evidence>
<dbReference type="GO" id="GO:0042773">
    <property type="term" value="P:ATP synthesis coupled electron transport"/>
    <property type="evidence" value="ECO:0007669"/>
    <property type="project" value="InterPro"/>
</dbReference>
<keyword evidence="5" id="KW-0813">Transport</keyword>
<feature type="domain" description="NADH:quinone oxidoreductase/Mrp antiporter transmembrane" evidence="19">
    <location>
        <begin position="106"/>
        <end position="382"/>
    </location>
</feature>
<comment type="function">
    <text evidence="1">Core subunit of the mitochondrial membrane respiratory chain NADH dehydrogenase (Complex I) that is believed to belong to the minimal assembly required for catalysis. Complex I functions in the transfer of electrons from NADH to the respiratory chain. The immediate electron acceptor for the enzyme is believed to be ubiquinone.</text>
</comment>
<evidence type="ECO:0000256" key="16">
    <source>
        <dbReference type="ARBA" id="ARBA00031027"/>
    </source>
</evidence>
<keyword evidence="10" id="KW-0249">Electron transport</keyword>
<feature type="transmembrane region" description="Helical" evidence="18">
    <location>
        <begin position="558"/>
        <end position="575"/>
    </location>
</feature>
<dbReference type="InterPro" id="IPR003945">
    <property type="entry name" value="NU5C-like"/>
</dbReference>
<feature type="transmembrane region" description="Helical" evidence="18">
    <location>
        <begin position="111"/>
        <end position="130"/>
    </location>
</feature>
<dbReference type="PRINTS" id="PR01434">
    <property type="entry name" value="NADHDHGNASE5"/>
</dbReference>
<feature type="transmembrane region" description="Helical" evidence="18">
    <location>
        <begin position="532"/>
        <end position="551"/>
    </location>
</feature>
<evidence type="ECO:0000259" key="19">
    <source>
        <dbReference type="Pfam" id="PF00361"/>
    </source>
</evidence>
<name>A0A8F5DPP4_9NEOP</name>
<dbReference type="PANTHER" id="PTHR42829:SF2">
    <property type="entry name" value="NADH-UBIQUINONE OXIDOREDUCTASE CHAIN 5"/>
    <property type="match status" value="1"/>
</dbReference>
<dbReference type="GO" id="GO:0008137">
    <property type="term" value="F:NADH dehydrogenase (ubiquinone) activity"/>
    <property type="evidence" value="ECO:0007669"/>
    <property type="project" value="UniProtKB-EC"/>
</dbReference>
<evidence type="ECO:0000256" key="7">
    <source>
        <dbReference type="ARBA" id="ARBA00022692"/>
    </source>
</evidence>
<feature type="transmembrane region" description="Helical" evidence="18">
    <location>
        <begin position="86"/>
        <end position="105"/>
    </location>
</feature>
<proteinExistence type="predicted"/>
<dbReference type="InterPro" id="IPR010934">
    <property type="entry name" value="NADH_DH_su5_C"/>
</dbReference>
<dbReference type="PANTHER" id="PTHR42829">
    <property type="entry name" value="NADH-UBIQUINONE OXIDOREDUCTASE CHAIN 5"/>
    <property type="match status" value="1"/>
</dbReference>
<keyword evidence="13" id="KW-0830">Ubiquinone</keyword>
<keyword evidence="6" id="KW-0679">Respiratory chain</keyword>
<dbReference type="GO" id="GO:0015990">
    <property type="term" value="P:electron transport coupled proton transport"/>
    <property type="evidence" value="ECO:0007669"/>
    <property type="project" value="TreeGrafter"/>
</dbReference>
<evidence type="ECO:0000256" key="14">
    <source>
        <dbReference type="ARBA" id="ARBA00023128"/>
    </source>
</evidence>
<feature type="transmembrane region" description="Helical" evidence="18">
    <location>
        <begin position="458"/>
        <end position="479"/>
    </location>
</feature>
<feature type="transmembrane region" description="Helical" evidence="18">
    <location>
        <begin position="48"/>
        <end position="74"/>
    </location>
</feature>
<keyword evidence="12" id="KW-0520">NAD</keyword>
<organism evidence="21">
    <name type="scientific">Langia zenzeroides</name>
    <dbReference type="NCBI Taxonomy" id="522834"/>
    <lineage>
        <taxon>Eukaryota</taxon>
        <taxon>Metazoa</taxon>
        <taxon>Ecdysozoa</taxon>
        <taxon>Arthropoda</taxon>
        <taxon>Hexapoda</taxon>
        <taxon>Insecta</taxon>
        <taxon>Pterygota</taxon>
        <taxon>Neoptera</taxon>
        <taxon>Endopterygota</taxon>
        <taxon>Lepidoptera</taxon>
        <taxon>Glossata</taxon>
        <taxon>Ditrysia</taxon>
        <taxon>Bombycoidea</taxon>
        <taxon>Sphingidae</taxon>
        <taxon>Smerinthinae</taxon>
        <taxon>Smerinthini</taxon>
        <taxon>Langia</taxon>
    </lineage>
</organism>
<reference evidence="21" key="1">
    <citation type="journal article" date="2021" name="Gene">
        <title>First mitogenome of subfamily Langiinae (Lepidoptera: Sphingidae) with its phylogenetic implications.</title>
        <authorList>
            <person name="Wang X."/>
            <person name="Zhang H."/>
            <person name="Kitching I."/>
            <person name="Xu Z.-B."/>
            <person name="Huang Y.-X."/>
        </authorList>
    </citation>
    <scope>NUCLEOTIDE SEQUENCE</scope>
</reference>
<evidence type="ECO:0000256" key="17">
    <source>
        <dbReference type="ARBA" id="ARBA00049551"/>
    </source>
</evidence>
<protein>
    <recommendedName>
        <fullName evidence="4">NADH-ubiquinone oxidoreductase chain 5</fullName>
        <ecNumber evidence="3">7.1.1.2</ecNumber>
    </recommendedName>
    <alternativeName>
        <fullName evidence="16">NADH dehydrogenase subunit 5</fullName>
    </alternativeName>
</protein>
<evidence type="ECO:0000259" key="20">
    <source>
        <dbReference type="Pfam" id="PF06455"/>
    </source>
</evidence>
<evidence type="ECO:0000256" key="3">
    <source>
        <dbReference type="ARBA" id="ARBA00012944"/>
    </source>
</evidence>
<dbReference type="EMBL" id="MT922035">
    <property type="protein sequence ID" value="QXJ80250.1"/>
    <property type="molecule type" value="Genomic_DNA"/>
</dbReference>
<feature type="transmembrane region" description="Helical" evidence="18">
    <location>
        <begin position="333"/>
        <end position="357"/>
    </location>
</feature>
<keyword evidence="15 18" id="KW-0472">Membrane</keyword>
<feature type="transmembrane region" description="Helical" evidence="18">
    <location>
        <begin position="7"/>
        <end position="28"/>
    </location>
</feature>
<feature type="transmembrane region" description="Helical" evidence="18">
    <location>
        <begin position="377"/>
        <end position="399"/>
    </location>
</feature>
<gene>
    <name evidence="21" type="primary">ND5</name>
</gene>
<comment type="subcellular location">
    <subcellularLocation>
        <location evidence="2">Mitochondrion inner membrane</location>
        <topology evidence="2">Multi-pass membrane protein</topology>
    </subcellularLocation>
</comment>
<keyword evidence="11 18" id="KW-1133">Transmembrane helix</keyword>
<evidence type="ECO:0000256" key="6">
    <source>
        <dbReference type="ARBA" id="ARBA00022660"/>
    </source>
</evidence>
<feature type="transmembrane region" description="Helical" evidence="18">
    <location>
        <begin position="491"/>
        <end position="512"/>
    </location>
</feature>
<feature type="transmembrane region" description="Helical" evidence="18">
    <location>
        <begin position="239"/>
        <end position="260"/>
    </location>
</feature>
<dbReference type="InterPro" id="IPR001750">
    <property type="entry name" value="ND/Mrp_TM"/>
</dbReference>
<feature type="transmembrane region" description="Helical" evidence="18">
    <location>
        <begin position="215"/>
        <end position="233"/>
    </location>
</feature>
<evidence type="ECO:0000256" key="11">
    <source>
        <dbReference type="ARBA" id="ARBA00022989"/>
    </source>
</evidence>
<feature type="transmembrane region" description="Helical" evidence="18">
    <location>
        <begin position="175"/>
        <end position="194"/>
    </location>
</feature>
<accession>A0A8F5DPP4</accession>
<evidence type="ECO:0000313" key="21">
    <source>
        <dbReference type="EMBL" id="QXJ80250.1"/>
    </source>
</evidence>
<evidence type="ECO:0000256" key="13">
    <source>
        <dbReference type="ARBA" id="ARBA00023075"/>
    </source>
</evidence>
<keyword evidence="14 21" id="KW-0496">Mitochondrion</keyword>
<evidence type="ECO:0000256" key="18">
    <source>
        <dbReference type="SAM" id="Phobius"/>
    </source>
</evidence>
<evidence type="ECO:0000256" key="10">
    <source>
        <dbReference type="ARBA" id="ARBA00022982"/>
    </source>
</evidence>
<geneLocation type="mitochondrion" evidence="21"/>
<evidence type="ECO:0000256" key="5">
    <source>
        <dbReference type="ARBA" id="ARBA00022448"/>
    </source>
</evidence>
<evidence type="ECO:0000256" key="12">
    <source>
        <dbReference type="ARBA" id="ARBA00023027"/>
    </source>
</evidence>
<evidence type="ECO:0000256" key="9">
    <source>
        <dbReference type="ARBA" id="ARBA00022967"/>
    </source>
</evidence>
<keyword evidence="7 18" id="KW-0812">Transmembrane</keyword>
<dbReference type="AlphaFoldDB" id="A0A8F5DPP4"/>
<dbReference type="EC" id="7.1.1.2" evidence="3"/>
<feature type="transmembrane region" description="Helical" evidence="18">
    <location>
        <begin position="304"/>
        <end position="321"/>
    </location>
</feature>
<feature type="transmembrane region" description="Helical" evidence="18">
    <location>
        <begin position="420"/>
        <end position="446"/>
    </location>
</feature>
<sequence>MNKNICFFSFFFLFMFSMMNFYLMIYFVMNNLIIFLEWELISFNSMSVVMSILIDWMSLLFMMFVSLISSVVIYYSKSYMSSELNLIRFIILVLLFVFSMILLIISPNIISILLGWDGLGLVSYCLVIYYQNLKSYNAGMLTALSNRIGDVLILLVISWMMNYGSWNFVFYLDFMLNDFVMMIISMMIILAAMTKSAQIPFSSWLPAAMAAPTPVSALVHSSTLVTAGVYLLIRFNLLIVNFFFIKILLLLGMMTMFMAGISANYEFDLKKIIALSTLSQLGLMMSILSMGFPDLAFFHLLTHAMFKALLFMCAGVIIHMMNDIQDIRYMGGVSFYLPLTSLCLNISNMALCGIPFLAGFYSKDLILEVVSFSSLNLFVFFFYYISTGLTVYYTIRLLMYMMINDFNLLSIYNLYDEDYIMLNSMFLLLFMSLISGSLLSWMIFYYPYMIYLPFNLKMMVIYVSLLGGLMGFIISNMNIYSVSKFMMTYNLSNFLCLMWFMPTLSTYGLSYYFLNFSQNLLKFIDMGWSEMYSGQGIIYILKKYSVFYVIFQMNNLKIYLFSFVLWMMIIIYLLFMNI</sequence>
<dbReference type="GO" id="GO:0005743">
    <property type="term" value="C:mitochondrial inner membrane"/>
    <property type="evidence" value="ECO:0007669"/>
    <property type="project" value="UniProtKB-SubCell"/>
</dbReference>
<evidence type="ECO:0000256" key="2">
    <source>
        <dbReference type="ARBA" id="ARBA00004448"/>
    </source>
</evidence>
<evidence type="ECO:0000256" key="8">
    <source>
        <dbReference type="ARBA" id="ARBA00022792"/>
    </source>
</evidence>